<evidence type="ECO:0000256" key="1">
    <source>
        <dbReference type="ARBA" id="ARBA00001947"/>
    </source>
</evidence>
<feature type="region of interest" description="Disordered" evidence="10">
    <location>
        <begin position="1"/>
        <end position="20"/>
    </location>
</feature>
<reference evidence="12 13" key="1">
    <citation type="journal article" date="2018" name="Biodegradation">
        <title>1,4-Dioxane degradation characteristics of Rhodococcus aetherivorans JCM 14343.</title>
        <authorList>
            <person name="Inoue D."/>
            <person name="Tsunoda T."/>
            <person name="Yamamoto N."/>
            <person name="Ike M."/>
            <person name="Sei K."/>
        </authorList>
    </citation>
    <scope>NUCLEOTIDE SEQUENCE [LARGE SCALE GENOMIC DNA]</scope>
    <source>
        <strain evidence="12 13">JCM 14343</strain>
    </source>
</reference>
<dbReference type="InterPro" id="IPR002328">
    <property type="entry name" value="ADH_Zn_CS"/>
</dbReference>
<name>A0ABQ0YHP1_9NOCA</name>
<evidence type="ECO:0000256" key="6">
    <source>
        <dbReference type="ARBA" id="ARBA00023002"/>
    </source>
</evidence>
<keyword evidence="4 9" id="KW-0479">Metal-binding</keyword>
<keyword evidence="5 9" id="KW-0862">Zinc</keyword>
<evidence type="ECO:0000256" key="8">
    <source>
        <dbReference type="ARBA" id="ARBA00049243"/>
    </source>
</evidence>
<accession>A0ABQ0YHP1</accession>
<dbReference type="EC" id="1.1.1.1" evidence="3"/>
<dbReference type="Gene3D" id="3.90.180.10">
    <property type="entry name" value="Medium-chain alcohol dehydrogenases, catalytic domain"/>
    <property type="match status" value="1"/>
</dbReference>
<dbReference type="InterPro" id="IPR020843">
    <property type="entry name" value="ER"/>
</dbReference>
<protein>
    <recommendedName>
        <fullName evidence="3">alcohol dehydrogenase</fullName>
        <ecNumber evidence="3">1.1.1.1</ecNumber>
    </recommendedName>
</protein>
<evidence type="ECO:0000256" key="4">
    <source>
        <dbReference type="ARBA" id="ARBA00022723"/>
    </source>
</evidence>
<dbReference type="InterPro" id="IPR013154">
    <property type="entry name" value="ADH-like_N"/>
</dbReference>
<feature type="domain" description="Enoyl reductase (ER)" evidence="11">
    <location>
        <begin position="59"/>
        <end position="368"/>
    </location>
</feature>
<comment type="cofactor">
    <cofactor evidence="1 9">
        <name>Zn(2+)</name>
        <dbReference type="ChEBI" id="CHEBI:29105"/>
    </cofactor>
</comment>
<proteinExistence type="inferred from homology"/>
<dbReference type="SMART" id="SM00829">
    <property type="entry name" value="PKS_ER"/>
    <property type="match status" value="1"/>
</dbReference>
<evidence type="ECO:0000313" key="12">
    <source>
        <dbReference type="EMBL" id="GES36020.1"/>
    </source>
</evidence>
<evidence type="ECO:0000256" key="5">
    <source>
        <dbReference type="ARBA" id="ARBA00022833"/>
    </source>
</evidence>
<comment type="catalytic activity">
    <reaction evidence="7">
        <text>a secondary alcohol + NAD(+) = a ketone + NADH + H(+)</text>
        <dbReference type="Rhea" id="RHEA:10740"/>
        <dbReference type="ChEBI" id="CHEBI:15378"/>
        <dbReference type="ChEBI" id="CHEBI:17087"/>
        <dbReference type="ChEBI" id="CHEBI:35681"/>
        <dbReference type="ChEBI" id="CHEBI:57540"/>
        <dbReference type="ChEBI" id="CHEBI:57945"/>
        <dbReference type="EC" id="1.1.1.1"/>
    </reaction>
</comment>
<evidence type="ECO:0000256" key="7">
    <source>
        <dbReference type="ARBA" id="ARBA00049164"/>
    </source>
</evidence>
<dbReference type="PROSITE" id="PS00059">
    <property type="entry name" value="ADH_ZINC"/>
    <property type="match status" value="1"/>
</dbReference>
<dbReference type="SUPFAM" id="SSF50129">
    <property type="entry name" value="GroES-like"/>
    <property type="match status" value="1"/>
</dbReference>
<dbReference type="GO" id="GO:0004022">
    <property type="term" value="F:alcohol dehydrogenase (NAD+) activity"/>
    <property type="evidence" value="ECO:0007669"/>
    <property type="project" value="UniProtKB-EC"/>
</dbReference>
<evidence type="ECO:0000256" key="10">
    <source>
        <dbReference type="SAM" id="MobiDB-lite"/>
    </source>
</evidence>
<dbReference type="InterPro" id="IPR011032">
    <property type="entry name" value="GroES-like_sf"/>
</dbReference>
<comment type="catalytic activity">
    <reaction evidence="8">
        <text>a primary alcohol + NAD(+) = an aldehyde + NADH + H(+)</text>
        <dbReference type="Rhea" id="RHEA:10736"/>
        <dbReference type="ChEBI" id="CHEBI:15378"/>
        <dbReference type="ChEBI" id="CHEBI:15734"/>
        <dbReference type="ChEBI" id="CHEBI:17478"/>
        <dbReference type="ChEBI" id="CHEBI:57540"/>
        <dbReference type="ChEBI" id="CHEBI:57945"/>
        <dbReference type="EC" id="1.1.1.1"/>
    </reaction>
</comment>
<keyword evidence="6 12" id="KW-0560">Oxidoreductase</keyword>
<dbReference type="SUPFAM" id="SSF51735">
    <property type="entry name" value="NAD(P)-binding Rossmann-fold domains"/>
    <property type="match status" value="1"/>
</dbReference>
<dbReference type="PANTHER" id="PTHR42940:SF8">
    <property type="entry name" value="VACUOLAR PROTEIN SORTING-ASSOCIATED PROTEIN 11"/>
    <property type="match status" value="1"/>
</dbReference>
<evidence type="ECO:0000256" key="3">
    <source>
        <dbReference type="ARBA" id="ARBA00013190"/>
    </source>
</evidence>
<dbReference type="Gene3D" id="3.40.50.720">
    <property type="entry name" value="NAD(P)-binding Rossmann-like Domain"/>
    <property type="match status" value="1"/>
</dbReference>
<gene>
    <name evidence="12" type="ORF">RAJCM14343_1269</name>
</gene>
<dbReference type="Proteomes" id="UP000325466">
    <property type="component" value="Unassembled WGS sequence"/>
</dbReference>
<sequence length="373" mass="38140">MDAAAVRHRTPPHHPTRHHTAAASIDGCGTAGSGHIRYHVSYVAQQERRLTMKAWMFKGLGSPLELVDLPDPTPAPGEVVVDLKAAGLCHSDVGITDGTLTEVLGFTPIILGHEAAGIVSAVGKGVTDAAIGDRVAISAMGDGQSGVIGQKTIGIGRHGAYAQKTIAPASELIPIPDGVPFVQAAAATDAGMTSYHAVFVRGGLRPGMKVGIIGLGGLGMTGARMAVLGGAEVYAAEINAEVHAAGLERGVKQVVNDVTELVPFGLDLIVDFAGFGTTTAGAIEAVRHGGRIVQVGVGRQEATINTYLLAMKDLDLVGSVGGTPADTVEVIKFIASGGLTIATRTIGFHDIPAGLDELARGVKGQRLVASIDD</sequence>
<dbReference type="Pfam" id="PF08240">
    <property type="entry name" value="ADH_N"/>
    <property type="match status" value="1"/>
</dbReference>
<comment type="caution">
    <text evidence="12">The sequence shown here is derived from an EMBL/GenBank/DDBJ whole genome shotgun (WGS) entry which is preliminary data.</text>
</comment>
<keyword evidence="13" id="KW-1185">Reference proteome</keyword>
<evidence type="ECO:0000313" key="13">
    <source>
        <dbReference type="Proteomes" id="UP000325466"/>
    </source>
</evidence>
<dbReference type="EMBL" id="BLAH01000038">
    <property type="protein sequence ID" value="GES36020.1"/>
    <property type="molecule type" value="Genomic_DNA"/>
</dbReference>
<dbReference type="CDD" id="cd08254">
    <property type="entry name" value="hydroxyacyl_CoA_DH"/>
    <property type="match status" value="1"/>
</dbReference>
<organism evidence="12 13">
    <name type="scientific">Rhodococcus aetherivorans</name>
    <dbReference type="NCBI Taxonomy" id="191292"/>
    <lineage>
        <taxon>Bacteria</taxon>
        <taxon>Bacillati</taxon>
        <taxon>Actinomycetota</taxon>
        <taxon>Actinomycetes</taxon>
        <taxon>Mycobacteriales</taxon>
        <taxon>Nocardiaceae</taxon>
        <taxon>Rhodococcus</taxon>
    </lineage>
</organism>
<dbReference type="Pfam" id="PF00107">
    <property type="entry name" value="ADH_zinc_N"/>
    <property type="match status" value="1"/>
</dbReference>
<evidence type="ECO:0000256" key="9">
    <source>
        <dbReference type="RuleBase" id="RU361277"/>
    </source>
</evidence>
<dbReference type="InterPro" id="IPR013149">
    <property type="entry name" value="ADH-like_C"/>
</dbReference>
<evidence type="ECO:0000256" key="2">
    <source>
        <dbReference type="ARBA" id="ARBA00008072"/>
    </source>
</evidence>
<dbReference type="PANTHER" id="PTHR42940">
    <property type="entry name" value="ALCOHOL DEHYDROGENASE 1-RELATED"/>
    <property type="match status" value="1"/>
</dbReference>
<evidence type="ECO:0000259" key="11">
    <source>
        <dbReference type="SMART" id="SM00829"/>
    </source>
</evidence>
<comment type="similarity">
    <text evidence="2 9">Belongs to the zinc-containing alcohol dehydrogenase family.</text>
</comment>
<dbReference type="InterPro" id="IPR036291">
    <property type="entry name" value="NAD(P)-bd_dom_sf"/>
</dbReference>